<reference evidence="6 7" key="1">
    <citation type="journal article" date="2019" name="Int. J. Syst. Evol. Microbiol.">
        <title>The Global Catalogue of Microorganisms (GCM) 10K type strain sequencing project: providing services to taxonomists for standard genome sequencing and annotation.</title>
        <authorList>
            <consortium name="The Broad Institute Genomics Platform"/>
            <consortium name="The Broad Institute Genome Sequencing Center for Infectious Disease"/>
            <person name="Wu L."/>
            <person name="Ma J."/>
        </authorList>
    </citation>
    <scope>NUCLEOTIDE SEQUENCE [LARGE SCALE GENOMIC DNA]</scope>
    <source>
        <strain evidence="6 7">JCM 16013</strain>
    </source>
</reference>
<keyword evidence="3 4" id="KW-0067">ATP-binding</keyword>
<dbReference type="Gene3D" id="3.40.50.20">
    <property type="match status" value="1"/>
</dbReference>
<dbReference type="InterPro" id="IPR011761">
    <property type="entry name" value="ATP-grasp"/>
</dbReference>
<dbReference type="Pfam" id="PF18130">
    <property type="entry name" value="ATPgrasp_N"/>
    <property type="match status" value="1"/>
</dbReference>
<dbReference type="Gene3D" id="3.30.470.20">
    <property type="entry name" value="ATP-grasp fold, B domain"/>
    <property type="match status" value="1"/>
</dbReference>
<dbReference type="SUPFAM" id="SSF56059">
    <property type="entry name" value="Glutathione synthetase ATP-binding domain-like"/>
    <property type="match status" value="1"/>
</dbReference>
<dbReference type="RefSeq" id="WP_344656835.1">
    <property type="nucleotide sequence ID" value="NZ_BAAAQM010000009.1"/>
</dbReference>
<dbReference type="PANTHER" id="PTHR43585:SF2">
    <property type="entry name" value="ATP-GRASP ENZYME FSQD"/>
    <property type="match status" value="1"/>
</dbReference>
<evidence type="ECO:0000256" key="2">
    <source>
        <dbReference type="ARBA" id="ARBA00022741"/>
    </source>
</evidence>
<organism evidence="6 7">
    <name type="scientific">Catenulispora subtropica</name>
    <dbReference type="NCBI Taxonomy" id="450798"/>
    <lineage>
        <taxon>Bacteria</taxon>
        <taxon>Bacillati</taxon>
        <taxon>Actinomycetota</taxon>
        <taxon>Actinomycetes</taxon>
        <taxon>Catenulisporales</taxon>
        <taxon>Catenulisporaceae</taxon>
        <taxon>Catenulispora</taxon>
    </lineage>
</organism>
<dbReference type="PANTHER" id="PTHR43585">
    <property type="entry name" value="FUMIPYRROLE BIOSYNTHESIS PROTEIN C"/>
    <property type="match status" value="1"/>
</dbReference>
<name>A0ABN2R6J4_9ACTN</name>
<dbReference type="InterPro" id="IPR052032">
    <property type="entry name" value="ATP-dep_AA_Ligase"/>
</dbReference>
<feature type="domain" description="ATP-grasp" evidence="5">
    <location>
        <begin position="116"/>
        <end position="315"/>
    </location>
</feature>
<keyword evidence="1" id="KW-0436">Ligase</keyword>
<evidence type="ECO:0000313" key="7">
    <source>
        <dbReference type="Proteomes" id="UP001499854"/>
    </source>
</evidence>
<dbReference type="Pfam" id="PF13535">
    <property type="entry name" value="ATP-grasp_4"/>
    <property type="match status" value="1"/>
</dbReference>
<comment type="caution">
    <text evidence="6">The sequence shown here is derived from an EMBL/GenBank/DDBJ whole genome shotgun (WGS) entry which is preliminary data.</text>
</comment>
<evidence type="ECO:0000256" key="3">
    <source>
        <dbReference type="ARBA" id="ARBA00022840"/>
    </source>
</evidence>
<evidence type="ECO:0000256" key="1">
    <source>
        <dbReference type="ARBA" id="ARBA00022598"/>
    </source>
</evidence>
<accession>A0ABN2R6J4</accession>
<sequence>MTVRVAILEPASSGLALVHRAAALGWQPLVASHDQGDRRLDPAARAAAARIITVDTNDETALAAAVAGEHRRAPIDGVVAGCEYRVPSAARISAALGLPGLDPATVDLVRDKPSMRAAVAAAGLAGPRFAELDDPADLPAACAHVGFPAVVKPADGCGSMGVRRVDDVRGARAAVAAILRDTRLDLGVGLGRAVIVEQYLSGPEFSADGFVADGTPSVVAVTRKLLGPEPAFVETGHLTPADLLPWEAAALTSYAEAVVRAVGVTRGPFHCELRLSPHGPVLMEVAARLPGDRITDLLQLTTGVDLPTVALAAATGRDPFALGAFGAASAAAAGIRFLTVPGAADWRDRVGHELFTADSPRHARIRWEEIGTQDEKPVGGRRAA</sequence>
<dbReference type="InterPro" id="IPR041472">
    <property type="entry name" value="BL00235/CARNS1_N"/>
</dbReference>
<dbReference type="Proteomes" id="UP001499854">
    <property type="component" value="Unassembled WGS sequence"/>
</dbReference>
<gene>
    <name evidence="6" type="ORF">GCM10009838_21900</name>
</gene>
<proteinExistence type="predicted"/>
<evidence type="ECO:0000313" key="6">
    <source>
        <dbReference type="EMBL" id="GAA1964241.1"/>
    </source>
</evidence>
<evidence type="ECO:0000259" key="5">
    <source>
        <dbReference type="PROSITE" id="PS50975"/>
    </source>
</evidence>
<protein>
    <recommendedName>
        <fullName evidence="5">ATP-grasp domain-containing protein</fullName>
    </recommendedName>
</protein>
<keyword evidence="7" id="KW-1185">Reference proteome</keyword>
<dbReference type="EMBL" id="BAAAQM010000009">
    <property type="protein sequence ID" value="GAA1964241.1"/>
    <property type="molecule type" value="Genomic_DNA"/>
</dbReference>
<evidence type="ECO:0000256" key="4">
    <source>
        <dbReference type="PROSITE-ProRule" id="PRU00409"/>
    </source>
</evidence>
<keyword evidence="2 4" id="KW-0547">Nucleotide-binding</keyword>
<dbReference type="PROSITE" id="PS50975">
    <property type="entry name" value="ATP_GRASP"/>
    <property type="match status" value="1"/>
</dbReference>